<keyword evidence="1" id="KW-0378">Hydrolase</keyword>
<dbReference type="InterPro" id="IPR036890">
    <property type="entry name" value="HATPase_C_sf"/>
</dbReference>
<proteinExistence type="predicted"/>
<dbReference type="SMART" id="SM00331">
    <property type="entry name" value="PP2C_SIG"/>
    <property type="match status" value="1"/>
</dbReference>
<dbReference type="PANTHER" id="PTHR43156:SF2">
    <property type="entry name" value="STAGE II SPORULATION PROTEIN E"/>
    <property type="match status" value="1"/>
</dbReference>
<reference evidence="5" key="1">
    <citation type="journal article" date="2019" name="Int. J. Syst. Evol. Microbiol.">
        <title>The Global Catalogue of Microorganisms (GCM) 10K type strain sequencing project: providing services to taxonomists for standard genome sequencing and annotation.</title>
        <authorList>
            <consortium name="The Broad Institute Genomics Platform"/>
            <consortium name="The Broad Institute Genome Sequencing Center for Infectious Disease"/>
            <person name="Wu L."/>
            <person name="Ma J."/>
        </authorList>
    </citation>
    <scope>NUCLEOTIDE SEQUENCE [LARGE SCALE GENOMIC DNA]</scope>
    <source>
        <strain evidence="5">JCM 9373</strain>
    </source>
</reference>
<feature type="region of interest" description="Disordered" evidence="2">
    <location>
        <begin position="1"/>
        <end position="21"/>
    </location>
</feature>
<comment type="caution">
    <text evidence="4">The sequence shown here is derived from an EMBL/GenBank/DDBJ whole genome shotgun (WGS) entry which is preliminary data.</text>
</comment>
<dbReference type="CDD" id="cd16936">
    <property type="entry name" value="HATPase_RsbW-like"/>
    <property type="match status" value="1"/>
</dbReference>
<dbReference type="Gene3D" id="3.30.565.10">
    <property type="entry name" value="Histidine kinase-like ATPase, C-terminal domain"/>
    <property type="match status" value="1"/>
</dbReference>
<evidence type="ECO:0000256" key="2">
    <source>
        <dbReference type="SAM" id="MobiDB-lite"/>
    </source>
</evidence>
<dbReference type="InterPro" id="IPR001932">
    <property type="entry name" value="PPM-type_phosphatase-like_dom"/>
</dbReference>
<dbReference type="Gene3D" id="3.30.450.40">
    <property type="match status" value="1"/>
</dbReference>
<dbReference type="Gene3D" id="3.60.40.10">
    <property type="entry name" value="PPM-type phosphatase domain"/>
    <property type="match status" value="1"/>
</dbReference>
<dbReference type="InterPro" id="IPR029016">
    <property type="entry name" value="GAF-like_dom_sf"/>
</dbReference>
<keyword evidence="5" id="KW-1185">Reference proteome</keyword>
<feature type="region of interest" description="Disordered" evidence="2">
    <location>
        <begin position="80"/>
        <end position="116"/>
    </location>
</feature>
<dbReference type="EMBL" id="BAAAUT010000093">
    <property type="protein sequence ID" value="GAA3165822.1"/>
    <property type="molecule type" value="Genomic_DNA"/>
</dbReference>
<dbReference type="SUPFAM" id="SSF81606">
    <property type="entry name" value="PP2C-like"/>
    <property type="match status" value="1"/>
</dbReference>
<evidence type="ECO:0000259" key="3">
    <source>
        <dbReference type="PROSITE" id="PS51746"/>
    </source>
</evidence>
<dbReference type="PANTHER" id="PTHR43156">
    <property type="entry name" value="STAGE II SPORULATION PROTEIN E-RELATED"/>
    <property type="match status" value="1"/>
</dbReference>
<dbReference type="Pfam" id="PF13581">
    <property type="entry name" value="HATPase_c_2"/>
    <property type="match status" value="1"/>
</dbReference>
<dbReference type="Pfam" id="PF07228">
    <property type="entry name" value="SpoIIE"/>
    <property type="match status" value="1"/>
</dbReference>
<sequence length="531" mass="56111">MAAEPGQGSRLPPGPPRPPDLAFLRAATVRLTGAHGPAGAARLLCEELVPRLADTARVYLSDPEGEGRPPRHHPVAVRTVAAPGDGGAPETGAPETEAHPAGPGPGPFPATGGAGTRTLAVPLEACGRRLGGAILTRGPGRPPFDDSAVLLAGQLTAVAALAVHHAQVELSHAAITDVVRQSLRPEPPPPPPGVEIAHRYRPGDRRMLVGGDWFDVIPLSGCRVALVVGDVMGHGLQAAALMAQLRTSVQTLAALELPPDQVLRSLDDIARRLAGESITTCLYAVYDPVVRRCGIASAGHLPPILVHRDGRAELLGLEASTGLPIGLGRPPIETTEIAADDDSMLILYTDGLVERRDHDIDNRLERLRATAGAAGGPLEKLCDVLLDRAGGTDDDVTLLVARFRGIPSEHVAGWFLEPHSRTPGQVRALVRRTLQDWGLSGISWRVELAAGELVANACRHATRLISVRLVLTDVVLFEVGDDDHRLPVLRSPGELDEQGRGLHIVADLAERWGSTRVAGGKTVWFTVQPSP</sequence>
<dbReference type="PROSITE" id="PS51746">
    <property type="entry name" value="PPM_2"/>
    <property type="match status" value="1"/>
</dbReference>
<evidence type="ECO:0000313" key="5">
    <source>
        <dbReference type="Proteomes" id="UP001500320"/>
    </source>
</evidence>
<evidence type="ECO:0000256" key="1">
    <source>
        <dbReference type="ARBA" id="ARBA00022801"/>
    </source>
</evidence>
<accession>A0ABP6P369</accession>
<dbReference type="Proteomes" id="UP001500320">
    <property type="component" value="Unassembled WGS sequence"/>
</dbReference>
<dbReference type="SUPFAM" id="SSF55874">
    <property type="entry name" value="ATPase domain of HSP90 chaperone/DNA topoisomerase II/histidine kinase"/>
    <property type="match status" value="1"/>
</dbReference>
<gene>
    <name evidence="4" type="ORF">GCM10010466_65790</name>
</gene>
<evidence type="ECO:0000313" key="4">
    <source>
        <dbReference type="EMBL" id="GAA3165822.1"/>
    </source>
</evidence>
<name>A0ABP6P369_9ACTN</name>
<dbReference type="InterPro" id="IPR003594">
    <property type="entry name" value="HATPase_dom"/>
</dbReference>
<feature type="compositionally biased region" description="Low complexity" evidence="2">
    <location>
        <begin position="1"/>
        <end position="11"/>
    </location>
</feature>
<feature type="compositionally biased region" description="Low complexity" evidence="2">
    <location>
        <begin position="92"/>
        <end position="101"/>
    </location>
</feature>
<organism evidence="4 5">
    <name type="scientific">Planomonospora alba</name>
    <dbReference type="NCBI Taxonomy" id="161354"/>
    <lineage>
        <taxon>Bacteria</taxon>
        <taxon>Bacillati</taxon>
        <taxon>Actinomycetota</taxon>
        <taxon>Actinomycetes</taxon>
        <taxon>Streptosporangiales</taxon>
        <taxon>Streptosporangiaceae</taxon>
        <taxon>Planomonospora</taxon>
    </lineage>
</organism>
<feature type="domain" description="PPM-type phosphatase" evidence="3">
    <location>
        <begin position="195"/>
        <end position="403"/>
    </location>
</feature>
<protein>
    <submittedName>
        <fullName evidence="4">SpoIIE family protein phosphatase</fullName>
    </submittedName>
</protein>
<dbReference type="InterPro" id="IPR036457">
    <property type="entry name" value="PPM-type-like_dom_sf"/>
</dbReference>
<dbReference type="InterPro" id="IPR052016">
    <property type="entry name" value="Bact_Sigma-Reg"/>
</dbReference>